<keyword evidence="2" id="KW-1185">Reference proteome</keyword>
<accession>Q647G0</accession>
<dbReference type="KEGG" id="vg:5141620"/>
<dbReference type="GeneID" id="5141620"/>
<sequence length="121" mass="14172">MENMSDIDRLITDWWLAILEWLRAELHKIRSEHGWENAPYRFSIRIKGGKNYVCVPIPKSIPTAEGSREYPIHTPQIEALLHVFDLPAFIYKRYLKPYVCTDDPERLYQALSSVIKGLLSQ</sequence>
<evidence type="ECO:0000313" key="2">
    <source>
        <dbReference type="Proteomes" id="UP000006730"/>
    </source>
</evidence>
<name>Q647G0_9VIRU</name>
<dbReference type="Proteomes" id="UP000006730">
    <property type="component" value="Segment"/>
</dbReference>
<dbReference type="EMBL" id="AY722806">
    <property type="protein sequence ID" value="AAU25952.1"/>
    <property type="molecule type" value="Genomic_DNA"/>
</dbReference>
<reference evidence="1 2" key="1">
    <citation type="journal article" date="2006" name="Virology">
        <title>TTSV1, a new virus-like particle isolated from the hyperthermophilic crenarchaeote Thermoproteus tenax.</title>
        <authorList>
            <person name="Ahn D.G."/>
            <person name="Kim S.I."/>
            <person name="Rhee J.K."/>
            <person name="Kim K.P."/>
            <person name="Pan J.G."/>
            <person name="Oh J.W."/>
        </authorList>
    </citation>
    <scope>NUCLEOTIDE SEQUENCE</scope>
</reference>
<evidence type="ECO:0000313" key="1">
    <source>
        <dbReference type="EMBL" id="AAU25952.1"/>
    </source>
</evidence>
<dbReference type="RefSeq" id="YP_164343.1">
    <property type="nucleotide sequence ID" value="NC_006556.1"/>
</dbReference>
<organism evidence="1 2">
    <name type="scientific">Thermoproteus tenax spherical virus 1</name>
    <dbReference type="NCBI Taxonomy" id="292639"/>
    <lineage>
        <taxon>Viruses</taxon>
        <taxon>Viruses incertae sedis</taxon>
        <taxon>Globuloviridae</taxon>
        <taxon>Alphaglobulovirus</taxon>
        <taxon>Alphaglobulovirus cinderense</taxon>
    </lineage>
</organism>
<proteinExistence type="predicted"/>
<protein>
    <submittedName>
        <fullName evidence="1">Uncharacterized protein</fullName>
    </submittedName>
</protein>